<comment type="similarity">
    <text evidence="2">Belongs to the 2H phosphoesterase superfamily. ThpR family.</text>
</comment>
<sequence>MGTHYFLAVRIPRQQSEIIYPLINQLSQMKFKRWVHPFDYHITLAFLGEPPSEEHLLHLCDDLSEIIEGRLPSFSLDFAGVHTFGAADSPRILWLGVRPSKTLMELREQVYSSCIKNGFQLDPRPFKPHITLARKWDGKDSYINPDGWNPESIPSFEVKSIELLQTNVNEEPKYKTIRSFRLTGAEL</sequence>
<dbReference type="EMBL" id="JAGVRK010000001">
    <property type="protein sequence ID" value="MBS2970072.1"/>
    <property type="molecule type" value="Genomic_DNA"/>
</dbReference>
<evidence type="ECO:0000313" key="4">
    <source>
        <dbReference type="Proteomes" id="UP000682403"/>
    </source>
</evidence>
<dbReference type="PANTHER" id="PTHR35561">
    <property type="entry name" value="RNA 2',3'-CYCLIC PHOSPHODIESTERASE"/>
    <property type="match status" value="1"/>
</dbReference>
<proteinExistence type="inferred from homology"/>
<organism evidence="3 4">
    <name type="scientific">Metabacillus flavus</name>
    <dbReference type="NCBI Taxonomy" id="2823519"/>
    <lineage>
        <taxon>Bacteria</taxon>
        <taxon>Bacillati</taxon>
        <taxon>Bacillota</taxon>
        <taxon>Bacilli</taxon>
        <taxon>Bacillales</taxon>
        <taxon>Bacillaceae</taxon>
        <taxon>Metabacillus</taxon>
    </lineage>
</organism>
<feature type="active site" description="Proton donor" evidence="2">
    <location>
        <position position="41"/>
    </location>
</feature>
<dbReference type="HAMAP" id="MF_01940">
    <property type="entry name" value="RNA_CPDase"/>
    <property type="match status" value="1"/>
</dbReference>
<feature type="short sequence motif" description="HXTX 1" evidence="2">
    <location>
        <begin position="41"/>
        <end position="44"/>
    </location>
</feature>
<dbReference type="InterPro" id="IPR009097">
    <property type="entry name" value="Cyclic_Pdiesterase"/>
</dbReference>
<accession>A0ABS5LHA5</accession>
<feature type="active site" description="Proton acceptor" evidence="2">
    <location>
        <position position="129"/>
    </location>
</feature>
<evidence type="ECO:0000256" key="2">
    <source>
        <dbReference type="HAMAP-Rule" id="MF_01940"/>
    </source>
</evidence>
<evidence type="ECO:0000256" key="1">
    <source>
        <dbReference type="ARBA" id="ARBA00022801"/>
    </source>
</evidence>
<name>A0ABS5LHA5_9BACI</name>
<reference evidence="3 4" key="1">
    <citation type="submission" date="2021-04" db="EMBL/GenBank/DDBJ databases">
        <title>Metabacillus sp. strain KIGAM252 whole genome sequence.</title>
        <authorList>
            <person name="Seo M.-J."/>
            <person name="Cho E.-S."/>
            <person name="Hwang C.Y."/>
            <person name="Yoon D.J."/>
        </authorList>
    </citation>
    <scope>NUCLEOTIDE SEQUENCE [LARGE SCALE GENOMIC DNA]</scope>
    <source>
        <strain evidence="3 4">KIGAM252</strain>
    </source>
</reference>
<comment type="catalytic activity">
    <reaction evidence="2">
        <text>a 3'-end 2',3'-cyclophospho-ribonucleotide-RNA + H2O = a 3'-end 2'-phospho-ribonucleotide-RNA + H(+)</text>
        <dbReference type="Rhea" id="RHEA:11828"/>
        <dbReference type="Rhea" id="RHEA-COMP:10464"/>
        <dbReference type="Rhea" id="RHEA-COMP:17353"/>
        <dbReference type="ChEBI" id="CHEBI:15377"/>
        <dbReference type="ChEBI" id="CHEBI:15378"/>
        <dbReference type="ChEBI" id="CHEBI:83064"/>
        <dbReference type="ChEBI" id="CHEBI:173113"/>
        <dbReference type="EC" id="3.1.4.58"/>
    </reaction>
</comment>
<dbReference type="EC" id="3.1.4.58" evidence="2"/>
<protein>
    <recommendedName>
        <fullName evidence="2">RNA 2',3'-cyclic phosphodiesterase</fullName>
        <shortName evidence="2">RNA 2',3'-CPDase</shortName>
        <ecNumber evidence="2">3.1.4.58</ecNumber>
    </recommendedName>
</protein>
<feature type="short sequence motif" description="HXTX 2" evidence="2">
    <location>
        <begin position="129"/>
        <end position="132"/>
    </location>
</feature>
<evidence type="ECO:0000313" key="3">
    <source>
        <dbReference type="EMBL" id="MBS2970072.1"/>
    </source>
</evidence>
<dbReference type="SUPFAM" id="SSF55144">
    <property type="entry name" value="LigT-like"/>
    <property type="match status" value="1"/>
</dbReference>
<keyword evidence="1 2" id="KW-0378">Hydrolase</keyword>
<dbReference type="NCBIfam" id="TIGR02258">
    <property type="entry name" value="2_5_ligase"/>
    <property type="match status" value="1"/>
</dbReference>
<comment type="caution">
    <text evidence="3">The sequence shown here is derived from an EMBL/GenBank/DDBJ whole genome shotgun (WGS) entry which is preliminary data.</text>
</comment>
<dbReference type="Gene3D" id="3.90.1140.10">
    <property type="entry name" value="Cyclic phosphodiesterase"/>
    <property type="match status" value="1"/>
</dbReference>
<dbReference type="RefSeq" id="WP_211559929.1">
    <property type="nucleotide sequence ID" value="NZ_JAGVRK010000001.1"/>
</dbReference>
<dbReference type="Proteomes" id="UP000682403">
    <property type="component" value="Unassembled WGS sequence"/>
</dbReference>
<dbReference type="PANTHER" id="PTHR35561:SF1">
    <property type="entry name" value="RNA 2',3'-CYCLIC PHOSPHODIESTERASE"/>
    <property type="match status" value="1"/>
</dbReference>
<dbReference type="InterPro" id="IPR004175">
    <property type="entry name" value="RNA_CPDase"/>
</dbReference>
<comment type="function">
    <text evidence="2">Hydrolyzes RNA 2',3'-cyclic phosphodiester to an RNA 2'-phosphomonoester.</text>
</comment>
<gene>
    <name evidence="3" type="primary">thpR</name>
    <name evidence="3" type="ORF">J9317_14975</name>
</gene>
<dbReference type="Pfam" id="PF13563">
    <property type="entry name" value="2_5_RNA_ligase2"/>
    <property type="match status" value="1"/>
</dbReference>
<keyword evidence="4" id="KW-1185">Reference proteome</keyword>